<keyword evidence="7 9" id="KW-1133">Transmembrane helix</keyword>
<sequence length="185" mass="21009">MNNSFNTRIWKEAIVGSRRLSNYIWGITTLIGGASFVLAGLSSYFNIELLPLTTTAHLSFIPQGITMMFYGIIASLLSIFLWTTIIFDVGSGYNQFDKLAGLVTVFRFGFPGKNRKIILRYNIQNIVAVQIKIKNGLNPKREIYLKTKDQRKIPITRVGQPLYLFKVEQQAAELAKFLNVLLEKI</sequence>
<dbReference type="HAMAP" id="MF_00437">
    <property type="entry name" value="Ycf4"/>
    <property type="match status" value="1"/>
</dbReference>
<protein>
    <recommendedName>
        <fullName evidence="4 9">Photosystem I assembly protein Ycf4</fullName>
    </recommendedName>
</protein>
<keyword evidence="9" id="KW-0793">Thylakoid</keyword>
<evidence type="ECO:0000256" key="5">
    <source>
        <dbReference type="ARBA" id="ARBA00022531"/>
    </source>
</evidence>
<keyword evidence="10" id="KW-0934">Plastid</keyword>
<feature type="transmembrane region" description="Helical" evidence="9">
    <location>
        <begin position="20"/>
        <end position="47"/>
    </location>
</feature>
<dbReference type="NCBIfam" id="NF002712">
    <property type="entry name" value="PRK02542.1"/>
    <property type="match status" value="1"/>
</dbReference>
<evidence type="ECO:0000256" key="4">
    <source>
        <dbReference type="ARBA" id="ARBA00015395"/>
    </source>
</evidence>
<evidence type="ECO:0000256" key="6">
    <source>
        <dbReference type="ARBA" id="ARBA00022692"/>
    </source>
</evidence>
<comment type="function">
    <text evidence="1 9">Seems to be required for the assembly of the photosystem I complex.</text>
</comment>
<reference evidence="10" key="1">
    <citation type="journal article" date="2016" name="BMC Biol.">
        <title>Parallel evolution of highly conserved plastid genome architecture in red seaweeds and seed plants.</title>
        <authorList>
            <person name="Lee J."/>
            <person name="Cho C.H."/>
            <person name="Park S.I."/>
            <person name="Choi J.W."/>
            <person name="Song H.S."/>
            <person name="West J.A."/>
            <person name="Bhattacharya D."/>
            <person name="Yoon H.S."/>
        </authorList>
    </citation>
    <scope>NUCLEOTIDE SEQUENCE</scope>
</reference>
<accession>A0A1C9CG00</accession>
<evidence type="ECO:0000256" key="8">
    <source>
        <dbReference type="ARBA" id="ARBA00023136"/>
    </source>
</evidence>
<dbReference type="GeneID" id="29069963"/>
<comment type="similarity">
    <text evidence="3 9">Belongs to the Ycf4 family.</text>
</comment>
<gene>
    <name evidence="9 10" type="primary">ycf4</name>
    <name evidence="10" type="ORF">Hrub_055</name>
</gene>
<dbReference type="GO" id="GO:0015979">
    <property type="term" value="P:photosynthesis"/>
    <property type="evidence" value="ECO:0007669"/>
    <property type="project" value="UniProtKB-UniRule"/>
</dbReference>
<evidence type="ECO:0000256" key="9">
    <source>
        <dbReference type="HAMAP-Rule" id="MF_00437"/>
    </source>
</evidence>
<dbReference type="EMBL" id="KX284724">
    <property type="protein sequence ID" value="AOM67299.1"/>
    <property type="molecule type" value="Genomic_DNA"/>
</dbReference>
<organism evidence="10">
    <name type="scientific">Hildenbrandia rubra</name>
    <dbReference type="NCBI Taxonomy" id="31481"/>
    <lineage>
        <taxon>Eukaryota</taxon>
        <taxon>Rhodophyta</taxon>
        <taxon>Florideophyceae</taxon>
        <taxon>Hildenbrandiophycidae</taxon>
        <taxon>Hildenbrandiales</taxon>
        <taxon>Hildenbrandiaceae</taxon>
        <taxon>Hildenbrandia</taxon>
    </lineage>
</organism>
<evidence type="ECO:0000256" key="7">
    <source>
        <dbReference type="ARBA" id="ARBA00022989"/>
    </source>
</evidence>
<evidence type="ECO:0000256" key="3">
    <source>
        <dbReference type="ARBA" id="ARBA00008198"/>
    </source>
</evidence>
<feature type="transmembrane region" description="Helical" evidence="9">
    <location>
        <begin position="67"/>
        <end position="89"/>
    </location>
</feature>
<dbReference type="InterPro" id="IPR003359">
    <property type="entry name" value="PSI_Ycf4_assembly"/>
</dbReference>
<dbReference type="GO" id="GO:0042651">
    <property type="term" value="C:thylakoid membrane"/>
    <property type="evidence" value="ECO:0007669"/>
    <property type="project" value="UniProtKB-UniRule"/>
</dbReference>
<keyword evidence="8 9" id="KW-0472">Membrane</keyword>
<geneLocation type="plastid" evidence="10"/>
<dbReference type="AlphaFoldDB" id="A0A1C9CG00"/>
<evidence type="ECO:0000256" key="2">
    <source>
        <dbReference type="ARBA" id="ARBA00004141"/>
    </source>
</evidence>
<dbReference type="RefSeq" id="YP_009294057.1">
    <property type="nucleotide sequence ID" value="NC_031146.1"/>
</dbReference>
<comment type="subcellular location">
    <subcellularLocation>
        <location evidence="9">Cellular thylakoid membrane</location>
        <topology evidence="9">Multi-pass membrane protein</topology>
    </subcellularLocation>
    <subcellularLocation>
        <location evidence="2">Membrane</location>
        <topology evidence="2">Multi-pass membrane protein</topology>
    </subcellularLocation>
</comment>
<keyword evidence="5 9" id="KW-0602">Photosynthesis</keyword>
<dbReference type="Pfam" id="PF02392">
    <property type="entry name" value="Ycf4"/>
    <property type="match status" value="1"/>
</dbReference>
<evidence type="ECO:0000256" key="1">
    <source>
        <dbReference type="ARBA" id="ARBA00002862"/>
    </source>
</evidence>
<evidence type="ECO:0000313" key="10">
    <source>
        <dbReference type="EMBL" id="AOM67299.1"/>
    </source>
</evidence>
<name>A0A1C9CG00_9FLOR</name>
<keyword evidence="6 9" id="KW-0812">Transmembrane</keyword>
<proteinExistence type="inferred from homology"/>
<dbReference type="GO" id="GO:0009522">
    <property type="term" value="C:photosystem I"/>
    <property type="evidence" value="ECO:0007669"/>
    <property type="project" value="InterPro"/>
</dbReference>